<evidence type="ECO:0000259" key="5">
    <source>
        <dbReference type="Pfam" id="PF17802"/>
    </source>
</evidence>
<evidence type="ECO:0000313" key="6">
    <source>
        <dbReference type="EMBL" id="MDT2545520.1"/>
    </source>
</evidence>
<feature type="domain" description="SpaA-like prealbumin fold" evidence="5">
    <location>
        <begin position="598"/>
        <end position="680"/>
    </location>
</feature>
<feature type="domain" description="SpaA-like prealbumin fold" evidence="5">
    <location>
        <begin position="690"/>
        <end position="776"/>
    </location>
</feature>
<dbReference type="InterPro" id="IPR041033">
    <property type="entry name" value="SpaA_PFL_dom_1"/>
</dbReference>
<dbReference type="Gene3D" id="2.60.40.10">
    <property type="entry name" value="Immunoglobulins"/>
    <property type="match status" value="3"/>
</dbReference>
<sequence>MGKKIYKLLSILLIIFITINQVSIVTTMAESSTETINSFLDIEINRNEVAPGEQFYLRVTGNPDQLDEMTIEKSDDLIEGEIKEVSNRERLYVYHSEHSGRYDLTARVAGLRSNTVSIVIKDLENRLSTFSNDMNISETTETYKFKTEEKMNIYNSDIGISATHPSLMSRNTQTLTGYVQGGAGDILEVNGELVVRVPRASIGSIASISVTAADNSPLMPLAFYQEGIDVVFPFTFDYEGLEEAAHFYTFSIMFEVATFHSHGVEPDNPYNVSLSYAGRTVDTEFSILPITLSKPIFSKLYYGSRENDGQGSFGNLQIDGQEVTNNNKFILTINYDGSQKDGVVVTDVLPKGTTLAPNPSTWNATGGTNTISGGVRIAEVINPGEAGNSFNYVTEEFVNKVSFNRDTNTLVVDFGNLSEDQAYIIEYALEVTDVDLFNEGRQEDGFSRNQASMTYNNQIINQTYRLRIPESNLPAISLRKSVDKNVINLNENELIYTLHVSKFSGTINQLVIEDELEEGMYFVEFLSDIPSYIDTDVNNKNIRFSANKEITGPLNFTLSFKVNVENYIVGDQITNFATLVSEEGRLNTSIVNTKKIDGRIKVIKTDDSSRRLEGARFAILNSEGEVIQTGTTGKNGTFLSEPLPIGKYQIHEIKAPEGYQVDTSSRDVFINENSIEKTTLTIENILVTGGVILTKIDSESGEVLKGAVFELQDQAGETLQTELITGSDGKIKLEGLAPGEYQLVETQSPTGYEKDSTPIKFTIEREKKTAVELKKENQLIPGVVVLTKVDAQNEKPLQGAVFELQDQAGETLQTELITGSDGKIKLERLGPGEYQLVETQAPVGYELDKTPRLFEIDKEKVTSVTLTKKNSKLVNSELNEDSMNKNLPKTGEVFVRQVLFIALGSLLVLISLRYIKKNTKFFG</sequence>
<evidence type="ECO:0000313" key="7">
    <source>
        <dbReference type="Proteomes" id="UP001254770"/>
    </source>
</evidence>
<protein>
    <submittedName>
        <fullName evidence="6">SpaA isopeptide-forming pilin-related protein</fullName>
    </submittedName>
</protein>
<keyword evidence="3" id="KW-0732">Signal</keyword>
<dbReference type="AlphaFoldDB" id="A0AAW8TFJ3"/>
<accession>A0AAW8TFJ3</accession>
<keyword evidence="4" id="KW-0472">Membrane</keyword>
<dbReference type="Proteomes" id="UP001254770">
    <property type="component" value="Unassembled WGS sequence"/>
</dbReference>
<keyword evidence="4" id="KW-0812">Transmembrane</keyword>
<dbReference type="PANTHER" id="PTHR36108:SF13">
    <property type="entry name" value="COLOSSIN-B-RELATED"/>
    <property type="match status" value="1"/>
</dbReference>
<organism evidence="6 7">
    <name type="scientific">Enterococcus raffinosus</name>
    <dbReference type="NCBI Taxonomy" id="71452"/>
    <lineage>
        <taxon>Bacteria</taxon>
        <taxon>Bacillati</taxon>
        <taxon>Bacillota</taxon>
        <taxon>Bacilli</taxon>
        <taxon>Lactobacillales</taxon>
        <taxon>Enterococcaceae</taxon>
        <taxon>Enterococcus</taxon>
    </lineage>
</organism>
<dbReference type="RefSeq" id="WP_311816451.1">
    <property type="nucleotide sequence ID" value="NZ_JARPXG010000002.1"/>
</dbReference>
<dbReference type="Pfam" id="PF17802">
    <property type="entry name" value="SpaA"/>
    <property type="match status" value="3"/>
</dbReference>
<dbReference type="PANTHER" id="PTHR36108">
    <property type="entry name" value="COLOSSIN-B-RELATED"/>
    <property type="match status" value="1"/>
</dbReference>
<comment type="caution">
    <text evidence="6">The sequence shown here is derived from an EMBL/GenBank/DDBJ whole genome shotgun (WGS) entry which is preliminary data.</text>
</comment>
<feature type="domain" description="SpaA-like prealbumin fold" evidence="5">
    <location>
        <begin position="784"/>
        <end position="869"/>
    </location>
</feature>
<name>A0AAW8TFJ3_9ENTE</name>
<reference evidence="6" key="1">
    <citation type="submission" date="2023-03" db="EMBL/GenBank/DDBJ databases">
        <authorList>
            <person name="Shen W."/>
            <person name="Cai J."/>
        </authorList>
    </citation>
    <scope>NUCLEOTIDE SEQUENCE</scope>
    <source>
        <strain evidence="6">Y15</strain>
    </source>
</reference>
<evidence type="ECO:0000256" key="3">
    <source>
        <dbReference type="ARBA" id="ARBA00022729"/>
    </source>
</evidence>
<gene>
    <name evidence="6" type="ORF">P7D69_14305</name>
</gene>
<feature type="transmembrane region" description="Helical" evidence="4">
    <location>
        <begin position="894"/>
        <end position="915"/>
    </location>
</feature>
<comment type="similarity">
    <text evidence="1">Belongs to the serine-aspartate repeat-containing protein (SDr) family.</text>
</comment>
<keyword evidence="4" id="KW-1133">Transmembrane helix</keyword>
<evidence type="ECO:0000256" key="1">
    <source>
        <dbReference type="ARBA" id="ARBA00007257"/>
    </source>
</evidence>
<evidence type="ECO:0000256" key="4">
    <source>
        <dbReference type="SAM" id="Phobius"/>
    </source>
</evidence>
<keyword evidence="2" id="KW-0964">Secreted</keyword>
<dbReference type="EMBL" id="JARPXL010000015">
    <property type="protein sequence ID" value="MDT2545520.1"/>
    <property type="molecule type" value="Genomic_DNA"/>
</dbReference>
<dbReference type="SUPFAM" id="SSF49478">
    <property type="entry name" value="Cna protein B-type domain"/>
    <property type="match status" value="3"/>
</dbReference>
<dbReference type="InterPro" id="IPR013783">
    <property type="entry name" value="Ig-like_fold"/>
</dbReference>
<evidence type="ECO:0000256" key="2">
    <source>
        <dbReference type="ARBA" id="ARBA00022525"/>
    </source>
</evidence>
<proteinExistence type="inferred from homology"/>